<evidence type="ECO:0000313" key="7">
    <source>
        <dbReference type="Proteomes" id="UP001387100"/>
    </source>
</evidence>
<dbReference type="PROSITE" id="PS50893">
    <property type="entry name" value="ABC_TRANSPORTER_2"/>
    <property type="match status" value="2"/>
</dbReference>
<feature type="region of interest" description="Disordered" evidence="4">
    <location>
        <begin position="381"/>
        <end position="445"/>
    </location>
</feature>
<evidence type="ECO:0000259" key="5">
    <source>
        <dbReference type="PROSITE" id="PS50893"/>
    </source>
</evidence>
<dbReference type="SMART" id="SM00382">
    <property type="entry name" value="AAA"/>
    <property type="match status" value="2"/>
</dbReference>
<feature type="domain" description="ABC transporter" evidence="5">
    <location>
        <begin position="1"/>
        <end position="262"/>
    </location>
</feature>
<evidence type="ECO:0000256" key="2">
    <source>
        <dbReference type="ARBA" id="ARBA00022741"/>
    </source>
</evidence>
<dbReference type="InterPro" id="IPR027417">
    <property type="entry name" value="P-loop_NTPase"/>
</dbReference>
<dbReference type="InterPro" id="IPR003593">
    <property type="entry name" value="AAA+_ATPase"/>
</dbReference>
<dbReference type="RefSeq" id="WP_339573755.1">
    <property type="nucleotide sequence ID" value="NZ_JBBIAA010000002.1"/>
</dbReference>
<protein>
    <submittedName>
        <fullName evidence="6">ATP-binding cassette domain-containing protein</fullName>
    </submittedName>
</protein>
<dbReference type="Gene3D" id="3.40.50.300">
    <property type="entry name" value="P-loop containing nucleotide triphosphate hydrolases"/>
    <property type="match status" value="2"/>
</dbReference>
<feature type="domain" description="ABC transporter" evidence="5">
    <location>
        <begin position="335"/>
        <end position="580"/>
    </location>
</feature>
<evidence type="ECO:0000256" key="1">
    <source>
        <dbReference type="ARBA" id="ARBA00022737"/>
    </source>
</evidence>
<organism evidence="6 7">
    <name type="scientific">Pseudokineococcus basanitobsidens</name>
    <dbReference type="NCBI Taxonomy" id="1926649"/>
    <lineage>
        <taxon>Bacteria</taxon>
        <taxon>Bacillati</taxon>
        <taxon>Actinomycetota</taxon>
        <taxon>Actinomycetes</taxon>
        <taxon>Kineosporiales</taxon>
        <taxon>Kineosporiaceae</taxon>
        <taxon>Pseudokineococcus</taxon>
    </lineage>
</organism>
<gene>
    <name evidence="6" type="ORF">WDZ17_03595</name>
</gene>
<accession>A0ABU8RHB8</accession>
<dbReference type="PANTHER" id="PTHR19211">
    <property type="entry name" value="ATP-BINDING TRANSPORT PROTEIN-RELATED"/>
    <property type="match status" value="1"/>
</dbReference>
<dbReference type="PANTHER" id="PTHR19211:SF69">
    <property type="entry name" value="ATP-BINDING PROTEIN UUP"/>
    <property type="match status" value="1"/>
</dbReference>
<evidence type="ECO:0000313" key="6">
    <source>
        <dbReference type="EMBL" id="MEJ5944374.1"/>
    </source>
</evidence>
<evidence type="ECO:0000256" key="4">
    <source>
        <dbReference type="SAM" id="MobiDB-lite"/>
    </source>
</evidence>
<keyword evidence="3 6" id="KW-0067">ATP-binding</keyword>
<name>A0ABU8RHB8_9ACTN</name>
<feature type="region of interest" description="Disordered" evidence="4">
    <location>
        <begin position="310"/>
        <end position="331"/>
    </location>
</feature>
<keyword evidence="2" id="KW-0547">Nucleotide-binding</keyword>
<comment type="caution">
    <text evidence="6">The sequence shown here is derived from an EMBL/GenBank/DDBJ whole genome shotgun (WGS) entry which is preliminary data.</text>
</comment>
<dbReference type="Pfam" id="PF00005">
    <property type="entry name" value="ABC_tran"/>
    <property type="match status" value="2"/>
</dbReference>
<dbReference type="Proteomes" id="UP001387100">
    <property type="component" value="Unassembled WGS sequence"/>
</dbReference>
<keyword evidence="7" id="KW-1185">Reference proteome</keyword>
<dbReference type="InterPro" id="IPR050611">
    <property type="entry name" value="ABCF"/>
</dbReference>
<proteinExistence type="predicted"/>
<sequence>MGHVDLSRVGLVRPDGRPLLHEVSFRVVEGSVTALVGPNGVGKSTVLRLVAGEQAPDEGAVSRSGGVAVLRQDVGRAGPGAEGVVRDLLVQTCAPRLREALLELDGAEAALLEREDDEAAQMRYAQAVVDAGDAGGYEVEVRWDALTRSALGLPYDRCRWRALGTLSGGQAKRLAVEALLAGPEEVLVLDEPDNSLDVPTKRWLEDALARTPKAVLLVSHDREVLARTATAVVALEPGPHGARSWVHGGGFGTWHEARRARTERLEELRRRWDEEHGALRALVVSLRQKATFNDSLSSRYQAARTRLERFEAAGPPPEPPQQRSVRMRLRGGRTGRRAVVLERLSVPGLLQPADLEVWFGDRVALLGPNGSGKSHLLRLLAAGGTDPGPEHAPATSDTPLEPVPHHGTARLGARVRPGWFSQRDRGADVATGAAGPGAGRGSPTLLDVLHRGEGGRAGRGREEASRALDRYGLAGAAEQPPGQLSGGQQARFQVLLLELSGATLLLLDEPTDDLDLESAEALEQALDTFEGTVVAVTHDRWFARGMDRFLVLGSDGRLTEVPEPVWEAQPAEGLRARASGPL</sequence>
<dbReference type="EMBL" id="JBBIAA010000002">
    <property type="protein sequence ID" value="MEJ5944374.1"/>
    <property type="molecule type" value="Genomic_DNA"/>
</dbReference>
<dbReference type="SUPFAM" id="SSF52540">
    <property type="entry name" value="P-loop containing nucleoside triphosphate hydrolases"/>
    <property type="match status" value="2"/>
</dbReference>
<keyword evidence="1" id="KW-0677">Repeat</keyword>
<evidence type="ECO:0000256" key="3">
    <source>
        <dbReference type="ARBA" id="ARBA00022840"/>
    </source>
</evidence>
<reference evidence="6 7" key="1">
    <citation type="journal article" date="2017" name="Int. J. Syst. Evol. Microbiol.">
        <title>Pseudokineococcus basanitobsidens sp. nov., isolated from volcanic rock.</title>
        <authorList>
            <person name="Lee D.W."/>
            <person name="Park M.Y."/>
            <person name="Kim J.J."/>
            <person name="Kim B.S."/>
        </authorList>
    </citation>
    <scope>NUCLEOTIDE SEQUENCE [LARGE SCALE GENOMIC DNA]</scope>
    <source>
        <strain evidence="6 7">DSM 103726</strain>
    </source>
</reference>
<dbReference type="GO" id="GO:0005524">
    <property type="term" value="F:ATP binding"/>
    <property type="evidence" value="ECO:0007669"/>
    <property type="project" value="UniProtKB-KW"/>
</dbReference>
<dbReference type="InterPro" id="IPR003439">
    <property type="entry name" value="ABC_transporter-like_ATP-bd"/>
</dbReference>